<reference evidence="2" key="1">
    <citation type="submission" date="2023-03" db="EMBL/GenBank/DDBJ databases">
        <title>Near-Complete genome sequence of Lipomyces tetrasporous NRRL Y-64009, an oleaginous yeast capable of growing on lignocellulosic hydrolysates.</title>
        <authorList>
            <consortium name="Lawrence Berkeley National Laboratory"/>
            <person name="Jagtap S.S."/>
            <person name="Liu J.-J."/>
            <person name="Walukiewicz H.E."/>
            <person name="Pangilinan J."/>
            <person name="Lipzen A."/>
            <person name="Ahrendt S."/>
            <person name="Koriabine M."/>
            <person name="Cobaugh K."/>
            <person name="Salamov A."/>
            <person name="Yoshinaga Y."/>
            <person name="Ng V."/>
            <person name="Daum C."/>
            <person name="Grigoriev I.V."/>
            <person name="Slininger P.J."/>
            <person name="Dien B.S."/>
            <person name="Jin Y.-S."/>
            <person name="Rao C.V."/>
        </authorList>
    </citation>
    <scope>NUCLEOTIDE SEQUENCE</scope>
    <source>
        <strain evidence="2">NRRL Y-64009</strain>
    </source>
</reference>
<sequence length="436" mass="49034">MTSKVCNKTSAINDPRPSPNPQQLHQPSPLNSVRIQIMSKRASTSSTHKRARRRTSPDSSPDPDSRLNEADLLQQDIPGGQPKQGRRNRLREVQGYGSDSSEDEFFTAAHKARAGGNGNASGAGIEDEDEDMFADEDTRNNGPGHGNDNGVDGDGESSDDDDLDGVSKRSKKVRFLELNEIEGQDLTVGENVDAELVNREVENFVATHAQRQGNNFGIRNGKAKGDAMDEDDEEEEDVTEDIDPEIGLTGSRLHAPQLEAFNMRADLEEGQFDAEGTFIRRMDAESKTEEMHDVWLDGVSRREIHAAAKADEERKERERIAEAERRRDEEDRPTSALMGSLLCELDVAETALEALQRLGPGKKKKWGNNRRKKVEVETDEDREKERRRKESVETITDAADKLMTRGVPEIYDLPREHIARLYTRDTGQEWRREDFV</sequence>
<feature type="compositionally biased region" description="Acidic residues" evidence="1">
    <location>
        <begin position="228"/>
        <end position="244"/>
    </location>
</feature>
<comment type="caution">
    <text evidence="2">The sequence shown here is derived from an EMBL/GenBank/DDBJ whole genome shotgun (WGS) entry which is preliminary data.</text>
</comment>
<feature type="compositionally biased region" description="Acidic residues" evidence="1">
    <location>
        <begin position="125"/>
        <end position="135"/>
    </location>
</feature>
<gene>
    <name evidence="2" type="ORF">POJ06DRAFT_244256</name>
</gene>
<feature type="compositionally biased region" description="Basic residues" evidence="1">
    <location>
        <begin position="361"/>
        <end position="373"/>
    </location>
</feature>
<dbReference type="Proteomes" id="UP001217417">
    <property type="component" value="Unassembled WGS sequence"/>
</dbReference>
<feature type="compositionally biased region" description="Acidic residues" evidence="1">
    <location>
        <begin position="151"/>
        <end position="164"/>
    </location>
</feature>
<proteinExistence type="predicted"/>
<name>A0AAD7VWR4_9ASCO</name>
<feature type="compositionally biased region" description="Basic and acidic residues" evidence="1">
    <location>
        <begin position="307"/>
        <end position="333"/>
    </location>
</feature>
<accession>A0AAD7VWR4</accession>
<evidence type="ECO:0000313" key="2">
    <source>
        <dbReference type="EMBL" id="KAJ8104334.1"/>
    </source>
</evidence>
<dbReference type="EMBL" id="JARPMG010000001">
    <property type="protein sequence ID" value="KAJ8104334.1"/>
    <property type="molecule type" value="Genomic_DNA"/>
</dbReference>
<keyword evidence="3" id="KW-1185">Reference proteome</keyword>
<feature type="region of interest" description="Disordered" evidence="1">
    <location>
        <begin position="307"/>
        <end position="334"/>
    </location>
</feature>
<dbReference type="InterPro" id="IPR039905">
    <property type="entry name" value="CD2BP2/Lin1"/>
</dbReference>
<evidence type="ECO:0000256" key="1">
    <source>
        <dbReference type="SAM" id="MobiDB-lite"/>
    </source>
</evidence>
<feature type="region of interest" description="Disordered" evidence="1">
    <location>
        <begin position="1"/>
        <end position="171"/>
    </location>
</feature>
<dbReference type="PANTHER" id="PTHR13138">
    <property type="entry name" value="PROTEIN LIN1"/>
    <property type="match status" value="1"/>
</dbReference>
<feature type="region of interest" description="Disordered" evidence="1">
    <location>
        <begin position="361"/>
        <end position="392"/>
    </location>
</feature>
<dbReference type="AlphaFoldDB" id="A0AAD7VWR4"/>
<feature type="compositionally biased region" description="Basic and acidic residues" evidence="1">
    <location>
        <begin position="381"/>
        <end position="392"/>
    </location>
</feature>
<dbReference type="PANTHER" id="PTHR13138:SF3">
    <property type="entry name" value="CD2 ANTIGEN CYTOPLASMIC TAIL-BINDING PROTEIN 2"/>
    <property type="match status" value="1"/>
</dbReference>
<feature type="compositionally biased region" description="Polar residues" evidence="1">
    <location>
        <begin position="1"/>
        <end position="12"/>
    </location>
</feature>
<feature type="compositionally biased region" description="Polar residues" evidence="1">
    <location>
        <begin position="21"/>
        <end position="34"/>
    </location>
</feature>
<dbReference type="RefSeq" id="XP_056047784.1">
    <property type="nucleotide sequence ID" value="XM_056186476.1"/>
</dbReference>
<evidence type="ECO:0000313" key="3">
    <source>
        <dbReference type="Proteomes" id="UP001217417"/>
    </source>
</evidence>
<dbReference type="GeneID" id="80881642"/>
<feature type="compositionally biased region" description="Low complexity" evidence="1">
    <location>
        <begin position="140"/>
        <end position="150"/>
    </location>
</feature>
<protein>
    <submittedName>
        <fullName evidence="2">Uncharacterized protein</fullName>
    </submittedName>
</protein>
<dbReference type="GO" id="GO:0005682">
    <property type="term" value="C:U5 snRNP"/>
    <property type="evidence" value="ECO:0007669"/>
    <property type="project" value="InterPro"/>
</dbReference>
<organism evidence="2 3">
    <name type="scientific">Lipomyces tetrasporus</name>
    <dbReference type="NCBI Taxonomy" id="54092"/>
    <lineage>
        <taxon>Eukaryota</taxon>
        <taxon>Fungi</taxon>
        <taxon>Dikarya</taxon>
        <taxon>Ascomycota</taxon>
        <taxon>Saccharomycotina</taxon>
        <taxon>Lipomycetes</taxon>
        <taxon>Lipomycetales</taxon>
        <taxon>Lipomycetaceae</taxon>
        <taxon>Lipomyces</taxon>
    </lineage>
</organism>
<feature type="region of interest" description="Disordered" evidence="1">
    <location>
        <begin position="215"/>
        <end position="251"/>
    </location>
</feature>